<dbReference type="SUPFAM" id="SSF53720">
    <property type="entry name" value="ALDH-like"/>
    <property type="match status" value="1"/>
</dbReference>
<feature type="non-terminal residue" evidence="2">
    <location>
        <position position="1"/>
    </location>
</feature>
<dbReference type="EMBL" id="JAMKFB020000004">
    <property type="protein sequence ID" value="KAL0196291.1"/>
    <property type="molecule type" value="Genomic_DNA"/>
</dbReference>
<proteinExistence type="predicted"/>
<gene>
    <name evidence="2" type="ORF">M9458_009863</name>
</gene>
<dbReference type="InterPro" id="IPR015590">
    <property type="entry name" value="Aldehyde_DH_dom"/>
</dbReference>
<evidence type="ECO:0000313" key="2">
    <source>
        <dbReference type="EMBL" id="KAL0196291.1"/>
    </source>
</evidence>
<dbReference type="InterPro" id="IPR016161">
    <property type="entry name" value="Ald_DH/histidinol_DH"/>
</dbReference>
<dbReference type="PANTHER" id="PTHR11699">
    <property type="entry name" value="ALDEHYDE DEHYDROGENASE-RELATED"/>
    <property type="match status" value="1"/>
</dbReference>
<evidence type="ECO:0000259" key="1">
    <source>
        <dbReference type="Pfam" id="PF00171"/>
    </source>
</evidence>
<sequence length="141" mass="16038">NEDVYMATTFQSFIQMFVRRLRGEDQEEELVIDYVTQDVNNMTVKMPYQCFINGNFEDAEDGKTYNTVNPTDGSVRSSHLKHTHQLIPGMSNGCVVFQVICKVSYASVADVDRAVSAAKEAFDNGPWGKMNPRDRGRLLYR</sequence>
<evidence type="ECO:0000313" key="3">
    <source>
        <dbReference type="Proteomes" id="UP001529510"/>
    </source>
</evidence>
<keyword evidence="3" id="KW-1185">Reference proteome</keyword>
<reference evidence="2 3" key="1">
    <citation type="submission" date="2024-05" db="EMBL/GenBank/DDBJ databases">
        <title>Genome sequencing and assembly of Indian major carp, Cirrhinus mrigala (Hamilton, 1822).</title>
        <authorList>
            <person name="Mohindra V."/>
            <person name="Chowdhury L.M."/>
            <person name="Lal K."/>
            <person name="Jena J.K."/>
        </authorList>
    </citation>
    <scope>NUCLEOTIDE SEQUENCE [LARGE SCALE GENOMIC DNA]</scope>
    <source>
        <strain evidence="2">CM1030</strain>
        <tissue evidence="2">Blood</tissue>
    </source>
</reference>
<accession>A0ABD0REN7</accession>
<name>A0ABD0REN7_CIRMR</name>
<organism evidence="2 3">
    <name type="scientific">Cirrhinus mrigala</name>
    <name type="common">Mrigala</name>
    <dbReference type="NCBI Taxonomy" id="683832"/>
    <lineage>
        <taxon>Eukaryota</taxon>
        <taxon>Metazoa</taxon>
        <taxon>Chordata</taxon>
        <taxon>Craniata</taxon>
        <taxon>Vertebrata</taxon>
        <taxon>Euteleostomi</taxon>
        <taxon>Actinopterygii</taxon>
        <taxon>Neopterygii</taxon>
        <taxon>Teleostei</taxon>
        <taxon>Ostariophysi</taxon>
        <taxon>Cypriniformes</taxon>
        <taxon>Cyprinidae</taxon>
        <taxon>Labeoninae</taxon>
        <taxon>Labeonini</taxon>
        <taxon>Cirrhinus</taxon>
    </lineage>
</organism>
<dbReference type="Pfam" id="PF00171">
    <property type="entry name" value="Aldedh"/>
    <property type="match status" value="1"/>
</dbReference>
<dbReference type="Gene3D" id="3.40.605.10">
    <property type="entry name" value="Aldehyde Dehydrogenase, Chain A, domain 1"/>
    <property type="match status" value="1"/>
</dbReference>
<dbReference type="InterPro" id="IPR016162">
    <property type="entry name" value="Ald_DH_N"/>
</dbReference>
<dbReference type="Proteomes" id="UP001529510">
    <property type="component" value="Unassembled WGS sequence"/>
</dbReference>
<feature type="domain" description="Aldehyde dehydrogenase" evidence="1">
    <location>
        <begin position="98"/>
        <end position="141"/>
    </location>
</feature>
<comment type="caution">
    <text evidence="2">The sequence shown here is derived from an EMBL/GenBank/DDBJ whole genome shotgun (WGS) entry which is preliminary data.</text>
</comment>
<dbReference type="Gene3D" id="1.10.1200.10">
    <property type="entry name" value="ACP-like"/>
    <property type="match status" value="1"/>
</dbReference>
<dbReference type="InterPro" id="IPR036736">
    <property type="entry name" value="ACP-like_sf"/>
</dbReference>
<protein>
    <recommendedName>
        <fullName evidence="1">Aldehyde dehydrogenase domain-containing protein</fullName>
    </recommendedName>
</protein>
<dbReference type="AlphaFoldDB" id="A0ABD0REN7"/>